<feature type="coiled-coil region" evidence="1">
    <location>
        <begin position="76"/>
        <end position="117"/>
    </location>
</feature>
<accession>A0A3G1L0S9</accession>
<dbReference type="AlphaFoldDB" id="A0A3G1L0S9"/>
<keyword evidence="1" id="KW-0175">Coiled coil</keyword>
<protein>
    <submittedName>
        <fullName evidence="2">Uncharacterized protein</fullName>
    </submittedName>
</protein>
<proteinExistence type="predicted"/>
<sequence length="173" mass="20220">MNDELRGKIMDELCTMVERNPSLLKMFELLDRLYRDVEKMKQELLTIKNAPQPNHLTKFQDFVETMLFSLSEIDARQSLEQKIQEQGEAMKQKEEQLKEAEAAYRQIAAAQAEASNEVYREMERKNALLAEIKSDLSAFCTLPKTKRWQLILNEDHIISHFKGLEEKIDQVMG</sequence>
<evidence type="ECO:0000313" key="3">
    <source>
        <dbReference type="Proteomes" id="UP000323521"/>
    </source>
</evidence>
<dbReference type="Proteomes" id="UP000323521">
    <property type="component" value="Chromosome"/>
</dbReference>
<dbReference type="OrthoDB" id="9851462at2"/>
<dbReference type="KEGG" id="fwa:DCMF_28945"/>
<keyword evidence="3" id="KW-1185">Reference proteome</keyword>
<dbReference type="RefSeq" id="WP_148137663.1">
    <property type="nucleotide sequence ID" value="NZ_CP017634.1"/>
</dbReference>
<organism evidence="2 3">
    <name type="scientific">Formimonas warabiya</name>
    <dbReference type="NCBI Taxonomy" id="1761012"/>
    <lineage>
        <taxon>Bacteria</taxon>
        <taxon>Bacillati</taxon>
        <taxon>Bacillota</taxon>
        <taxon>Clostridia</taxon>
        <taxon>Eubacteriales</taxon>
        <taxon>Peptococcaceae</taxon>
        <taxon>Candidatus Formimonas</taxon>
    </lineage>
</organism>
<gene>
    <name evidence="2" type="ORF">DCMF_28945</name>
</gene>
<dbReference type="EMBL" id="CP017634">
    <property type="protein sequence ID" value="ATW28251.1"/>
    <property type="molecule type" value="Genomic_DNA"/>
</dbReference>
<name>A0A3G1L0S9_FORW1</name>
<reference evidence="2 3" key="1">
    <citation type="submission" date="2016-10" db="EMBL/GenBank/DDBJ databases">
        <title>Complete Genome Sequence of Peptococcaceae strain DCMF.</title>
        <authorList>
            <person name="Edwards R.J."/>
            <person name="Holland S.I."/>
            <person name="Deshpande N.P."/>
            <person name="Wong Y.K."/>
            <person name="Ertan H."/>
            <person name="Manefield M."/>
            <person name="Russell T.L."/>
            <person name="Lee M.J."/>
        </authorList>
    </citation>
    <scope>NUCLEOTIDE SEQUENCE [LARGE SCALE GENOMIC DNA]</scope>
    <source>
        <strain evidence="2 3">DCMF</strain>
    </source>
</reference>
<evidence type="ECO:0000256" key="1">
    <source>
        <dbReference type="SAM" id="Coils"/>
    </source>
</evidence>
<evidence type="ECO:0000313" key="2">
    <source>
        <dbReference type="EMBL" id="ATW28251.1"/>
    </source>
</evidence>